<reference evidence="6 7" key="1">
    <citation type="submission" date="2020-06" db="EMBL/GenBank/DDBJ databases">
        <authorList>
            <person name="Li R."/>
            <person name="Bekaert M."/>
        </authorList>
    </citation>
    <scope>NUCLEOTIDE SEQUENCE [LARGE SCALE GENOMIC DNA]</scope>
    <source>
        <strain evidence="7">wild</strain>
    </source>
</reference>
<evidence type="ECO:0000256" key="1">
    <source>
        <dbReference type="ARBA" id="ARBA00022723"/>
    </source>
</evidence>
<dbReference type="InterPro" id="IPR001841">
    <property type="entry name" value="Znf_RING"/>
</dbReference>
<dbReference type="Proteomes" id="UP000507470">
    <property type="component" value="Unassembled WGS sequence"/>
</dbReference>
<keyword evidence="3" id="KW-0862">Zinc</keyword>
<dbReference type="InterPro" id="IPR047153">
    <property type="entry name" value="TRIM45/56/19-like"/>
</dbReference>
<gene>
    <name evidence="6" type="ORF">MCOR_16229</name>
</gene>
<dbReference type="OrthoDB" id="9992988at2759"/>
<dbReference type="SUPFAM" id="SSF57845">
    <property type="entry name" value="B-box zinc-binding domain"/>
    <property type="match status" value="1"/>
</dbReference>
<dbReference type="Gene3D" id="3.30.40.10">
    <property type="entry name" value="Zinc/RING finger domain, C3HC4 (zinc finger)"/>
    <property type="match status" value="1"/>
</dbReference>
<dbReference type="PANTHER" id="PTHR25462:SF296">
    <property type="entry name" value="MEIOTIC P26, ISOFORM F"/>
    <property type="match status" value="1"/>
</dbReference>
<dbReference type="SUPFAM" id="SSF57850">
    <property type="entry name" value="RING/U-box"/>
    <property type="match status" value="1"/>
</dbReference>
<dbReference type="InterPro" id="IPR017907">
    <property type="entry name" value="Znf_RING_CS"/>
</dbReference>
<name>A0A6J8B8Q1_MYTCO</name>
<sequence>MAARDINNIKDHLICAICLDSLTNPRKLPCDHSFCLICLKRHISEARKGQSRQFQSFTCPSCRNIVKVNKPSLNDEEIAKSFPANALLADIEKRVKLHESNVPSCDKHTEIPAEYFCDHHCVFLCTDCAVTTHRRGRCKILNLQDASIKLRPEYNALKQQYKNKLKEMNYMLTNEYKEKLPDQIKLNTLKDLDDFEKKIGVFYQKALQNIEDLKETLDTSSCTCVNTYYSQIRRLIRDTEKQ</sequence>
<dbReference type="PROSITE" id="PS00518">
    <property type="entry name" value="ZF_RING_1"/>
    <property type="match status" value="1"/>
</dbReference>
<keyword evidence="7" id="KW-1185">Reference proteome</keyword>
<feature type="domain" description="RING-type" evidence="5">
    <location>
        <begin position="15"/>
        <end position="63"/>
    </location>
</feature>
<dbReference type="SMART" id="SM00184">
    <property type="entry name" value="RING"/>
    <property type="match status" value="1"/>
</dbReference>
<dbReference type="InterPro" id="IPR027370">
    <property type="entry name" value="Znf-RING_euk"/>
</dbReference>
<dbReference type="PROSITE" id="PS50089">
    <property type="entry name" value="ZF_RING_2"/>
    <property type="match status" value="1"/>
</dbReference>
<dbReference type="GO" id="GO:0008270">
    <property type="term" value="F:zinc ion binding"/>
    <property type="evidence" value="ECO:0007669"/>
    <property type="project" value="UniProtKB-KW"/>
</dbReference>
<accession>A0A6J8B8Q1</accession>
<evidence type="ECO:0000256" key="4">
    <source>
        <dbReference type="PROSITE-ProRule" id="PRU00175"/>
    </source>
</evidence>
<dbReference type="Pfam" id="PF00643">
    <property type="entry name" value="zf-B_box"/>
    <property type="match status" value="1"/>
</dbReference>
<evidence type="ECO:0000256" key="3">
    <source>
        <dbReference type="ARBA" id="ARBA00022833"/>
    </source>
</evidence>
<keyword evidence="2 4" id="KW-0863">Zinc-finger</keyword>
<organism evidence="6 7">
    <name type="scientific">Mytilus coruscus</name>
    <name type="common">Sea mussel</name>
    <dbReference type="NCBI Taxonomy" id="42192"/>
    <lineage>
        <taxon>Eukaryota</taxon>
        <taxon>Metazoa</taxon>
        <taxon>Spiralia</taxon>
        <taxon>Lophotrochozoa</taxon>
        <taxon>Mollusca</taxon>
        <taxon>Bivalvia</taxon>
        <taxon>Autobranchia</taxon>
        <taxon>Pteriomorphia</taxon>
        <taxon>Mytilida</taxon>
        <taxon>Mytiloidea</taxon>
        <taxon>Mytilidae</taxon>
        <taxon>Mytilinae</taxon>
        <taxon>Mytilus</taxon>
    </lineage>
</organism>
<dbReference type="Pfam" id="PF13445">
    <property type="entry name" value="zf-RING_UBOX"/>
    <property type="match status" value="1"/>
</dbReference>
<evidence type="ECO:0000259" key="5">
    <source>
        <dbReference type="PROSITE" id="PS50089"/>
    </source>
</evidence>
<dbReference type="PANTHER" id="PTHR25462">
    <property type="entry name" value="BONUS, ISOFORM C-RELATED"/>
    <property type="match status" value="1"/>
</dbReference>
<evidence type="ECO:0000313" key="7">
    <source>
        <dbReference type="Proteomes" id="UP000507470"/>
    </source>
</evidence>
<proteinExistence type="predicted"/>
<dbReference type="AlphaFoldDB" id="A0A6J8B8Q1"/>
<dbReference type="InterPro" id="IPR013083">
    <property type="entry name" value="Znf_RING/FYVE/PHD"/>
</dbReference>
<dbReference type="EMBL" id="CACVKT020002864">
    <property type="protein sequence ID" value="CAC5380255.1"/>
    <property type="molecule type" value="Genomic_DNA"/>
</dbReference>
<protein>
    <submittedName>
        <fullName evidence="6">TRIM59</fullName>
    </submittedName>
</protein>
<keyword evidence="1" id="KW-0479">Metal-binding</keyword>
<evidence type="ECO:0000313" key="6">
    <source>
        <dbReference type="EMBL" id="CAC5380255.1"/>
    </source>
</evidence>
<dbReference type="InterPro" id="IPR000315">
    <property type="entry name" value="Znf_B-box"/>
</dbReference>
<evidence type="ECO:0000256" key="2">
    <source>
        <dbReference type="ARBA" id="ARBA00022771"/>
    </source>
</evidence>